<dbReference type="OrthoDB" id="2634655at2"/>
<organism evidence="2 3">
    <name type="scientific">Spirosoma endophyticum</name>
    <dbReference type="NCBI Taxonomy" id="662367"/>
    <lineage>
        <taxon>Bacteria</taxon>
        <taxon>Pseudomonadati</taxon>
        <taxon>Bacteroidota</taxon>
        <taxon>Cytophagia</taxon>
        <taxon>Cytophagales</taxon>
        <taxon>Cytophagaceae</taxon>
        <taxon>Spirosoma</taxon>
    </lineage>
</organism>
<dbReference type="AlphaFoldDB" id="A0A1I1HHX8"/>
<evidence type="ECO:0000313" key="3">
    <source>
        <dbReference type="Proteomes" id="UP000198598"/>
    </source>
</evidence>
<dbReference type="Gene3D" id="2.60.120.560">
    <property type="entry name" value="Exo-inulinase, domain 1"/>
    <property type="match status" value="1"/>
</dbReference>
<feature type="signal peptide" evidence="1">
    <location>
        <begin position="1"/>
        <end position="18"/>
    </location>
</feature>
<reference evidence="2 3" key="1">
    <citation type="submission" date="2016-10" db="EMBL/GenBank/DDBJ databases">
        <authorList>
            <person name="de Groot N.N."/>
        </authorList>
    </citation>
    <scope>NUCLEOTIDE SEQUENCE [LARGE SCALE GENOMIC DNA]</scope>
    <source>
        <strain evidence="2 3">DSM 26130</strain>
    </source>
</reference>
<dbReference type="Proteomes" id="UP000198598">
    <property type="component" value="Unassembled WGS sequence"/>
</dbReference>
<keyword evidence="1" id="KW-0732">Signal</keyword>
<evidence type="ECO:0000256" key="1">
    <source>
        <dbReference type="SAM" id="SignalP"/>
    </source>
</evidence>
<name>A0A1I1HHX8_9BACT</name>
<keyword evidence="3" id="KW-1185">Reference proteome</keyword>
<dbReference type="EMBL" id="FOLQ01000001">
    <property type="protein sequence ID" value="SFC23451.1"/>
    <property type="molecule type" value="Genomic_DNA"/>
</dbReference>
<sequence>MKKVLSMLLILLVTQSLAQKNKPSLASKRQDYFIPLTPMHWTFQAGKVDFMDYKGQKTMRLAQQAGAVVLNEVVFQDGTIEFDLEPIRPESAQSIYFHRLDQNEQEIVYLRTNSTMNPLANDGIQYSPYVGGVNLWDLYPEYQAPALLKPGEWNHVKLVISGSRLQVFLNQAPQAVLDIPKLEANSRQGSIAFEGASYLANLQVRPNVVDDVSSLATPDLTNHDPNYLRNWAVSTPQALPDGHELSVRQLPIPDQFTDSIVAERRGLLNLTRKYGASSTRRVVWLRTNLVAQEAIKTNLQLGFSDEIWVFLNHQMVLVDKNLYQYNMRKYPDGRISIQNATVPLNLKTGENDLLIGVANDFYGWGLMARLESTNHILATGQVTRILSLANELATLDVSPYEGTYYNAELNFTLRFSKKDKALRVQVGSQDGLDLQALGHHTFLYAPSSAAFEFDPIHQKVVLRQGTDTKEFTKE</sequence>
<evidence type="ECO:0000313" key="2">
    <source>
        <dbReference type="EMBL" id="SFC23451.1"/>
    </source>
</evidence>
<protein>
    <recommendedName>
        <fullName evidence="4">3-keto-disaccharide hydrolase domain-containing protein</fullName>
    </recommendedName>
</protein>
<dbReference type="STRING" id="662367.SAMN05216167_101706"/>
<feature type="chain" id="PRO_5011772827" description="3-keto-disaccharide hydrolase domain-containing protein" evidence="1">
    <location>
        <begin position="19"/>
        <end position="474"/>
    </location>
</feature>
<gene>
    <name evidence="2" type="ORF">SAMN05216167_101706</name>
</gene>
<dbReference type="RefSeq" id="WP_093823043.1">
    <property type="nucleotide sequence ID" value="NZ_FOLQ01000001.1"/>
</dbReference>
<accession>A0A1I1HHX8</accession>
<evidence type="ECO:0008006" key="4">
    <source>
        <dbReference type="Google" id="ProtNLM"/>
    </source>
</evidence>
<proteinExistence type="predicted"/>